<name>A0A6A7B556_9PLEO</name>
<dbReference type="AlphaFoldDB" id="A0A6A7B556"/>
<evidence type="ECO:0000313" key="2">
    <source>
        <dbReference type="Proteomes" id="UP000799423"/>
    </source>
</evidence>
<proteinExistence type="predicted"/>
<gene>
    <name evidence="1" type="ORF">T440DRAFT_399083</name>
</gene>
<dbReference type="EMBL" id="MU006311">
    <property type="protein sequence ID" value="KAF2849448.1"/>
    <property type="molecule type" value="Genomic_DNA"/>
</dbReference>
<accession>A0A6A7B556</accession>
<organism evidence="1 2">
    <name type="scientific">Plenodomus tracheiphilus IPT5</name>
    <dbReference type="NCBI Taxonomy" id="1408161"/>
    <lineage>
        <taxon>Eukaryota</taxon>
        <taxon>Fungi</taxon>
        <taxon>Dikarya</taxon>
        <taxon>Ascomycota</taxon>
        <taxon>Pezizomycotina</taxon>
        <taxon>Dothideomycetes</taxon>
        <taxon>Pleosporomycetidae</taxon>
        <taxon>Pleosporales</taxon>
        <taxon>Pleosporineae</taxon>
        <taxon>Leptosphaeriaceae</taxon>
        <taxon>Plenodomus</taxon>
    </lineage>
</organism>
<dbReference type="OrthoDB" id="3868412at2759"/>
<dbReference type="Proteomes" id="UP000799423">
    <property type="component" value="Unassembled WGS sequence"/>
</dbReference>
<evidence type="ECO:0000313" key="1">
    <source>
        <dbReference type="EMBL" id="KAF2849448.1"/>
    </source>
</evidence>
<sequence length="122" mass="13746">MASERETIELPVRSAVLKQCTGGLVVRWVTTGESPLLYVFCLIFSFQGSGGGQTTEKVQCIFVSFWSWFESARCKYIGETKSIYISCSVCIVCNLCIQRRTCNTISMGLRHKPCTSDLRREI</sequence>
<reference evidence="1" key="1">
    <citation type="submission" date="2020-01" db="EMBL/GenBank/DDBJ databases">
        <authorList>
            <consortium name="DOE Joint Genome Institute"/>
            <person name="Haridas S."/>
            <person name="Albert R."/>
            <person name="Binder M."/>
            <person name="Bloem J."/>
            <person name="Labutti K."/>
            <person name="Salamov A."/>
            <person name="Andreopoulos B."/>
            <person name="Baker S.E."/>
            <person name="Barry K."/>
            <person name="Bills G."/>
            <person name="Bluhm B.H."/>
            <person name="Cannon C."/>
            <person name="Castanera R."/>
            <person name="Culley D.E."/>
            <person name="Daum C."/>
            <person name="Ezra D."/>
            <person name="Gonzalez J.B."/>
            <person name="Henrissat B."/>
            <person name="Kuo A."/>
            <person name="Liang C."/>
            <person name="Lipzen A."/>
            <person name="Lutzoni F."/>
            <person name="Magnuson J."/>
            <person name="Mondo S."/>
            <person name="Nolan M."/>
            <person name="Ohm R."/>
            <person name="Pangilinan J."/>
            <person name="Park H.-J."/>
            <person name="Ramirez L."/>
            <person name="Alfaro M."/>
            <person name="Sun H."/>
            <person name="Tritt A."/>
            <person name="Yoshinaga Y."/>
            <person name="Zwiers L.-H."/>
            <person name="Turgeon B.G."/>
            <person name="Goodwin S.B."/>
            <person name="Spatafora J.W."/>
            <person name="Crous P.W."/>
            <person name="Grigoriev I.V."/>
        </authorList>
    </citation>
    <scope>NUCLEOTIDE SEQUENCE</scope>
    <source>
        <strain evidence="1">IPT5</strain>
    </source>
</reference>
<protein>
    <submittedName>
        <fullName evidence="1">Uncharacterized protein</fullName>
    </submittedName>
</protein>
<keyword evidence="2" id="KW-1185">Reference proteome</keyword>